<feature type="transmembrane region" description="Helical" evidence="1">
    <location>
        <begin position="70"/>
        <end position="90"/>
    </location>
</feature>
<sequence>MGALDVYNHYKFHHFFSICFGLGFGLLLYRPFYSIVVPSVLGVFFTLGFECVGASFGLPAHTRKCKGRPYHWKDVVWGYCMAFFVTFLHLKSYHGRTET</sequence>
<evidence type="ECO:0000313" key="3">
    <source>
        <dbReference type="Proteomes" id="UP000290572"/>
    </source>
</evidence>
<dbReference type="AlphaFoldDB" id="A0A498MNS4"/>
<feature type="transmembrane region" description="Helical" evidence="1">
    <location>
        <begin position="35"/>
        <end position="58"/>
    </location>
</feature>
<evidence type="ECO:0000313" key="2">
    <source>
        <dbReference type="EMBL" id="RXN23128.1"/>
    </source>
</evidence>
<name>A0A498MNS4_LABRO</name>
<comment type="caution">
    <text evidence="2">The sequence shown here is derived from an EMBL/GenBank/DDBJ whole genome shotgun (WGS) entry which is preliminary data.</text>
</comment>
<reference evidence="2 3" key="1">
    <citation type="submission" date="2018-03" db="EMBL/GenBank/DDBJ databases">
        <title>Draft genome sequence of Rohu Carp (Labeo rohita).</title>
        <authorList>
            <person name="Das P."/>
            <person name="Kushwaha B."/>
            <person name="Joshi C.G."/>
            <person name="Kumar D."/>
            <person name="Nagpure N.S."/>
            <person name="Sahoo L."/>
            <person name="Das S.P."/>
            <person name="Bit A."/>
            <person name="Patnaik S."/>
            <person name="Meher P.K."/>
            <person name="Jayasankar P."/>
            <person name="Koringa P.G."/>
            <person name="Patel N.V."/>
            <person name="Hinsu A.T."/>
            <person name="Kumar R."/>
            <person name="Pandey M."/>
            <person name="Agarwal S."/>
            <person name="Srivastava S."/>
            <person name="Singh M."/>
            <person name="Iquebal M.A."/>
            <person name="Jaiswal S."/>
            <person name="Angadi U.B."/>
            <person name="Kumar N."/>
            <person name="Raza M."/>
            <person name="Shah T.M."/>
            <person name="Rai A."/>
            <person name="Jena J.K."/>
        </authorList>
    </citation>
    <scope>NUCLEOTIDE SEQUENCE [LARGE SCALE GENOMIC DNA]</scope>
    <source>
        <strain evidence="2">DASCIFA01</strain>
        <tissue evidence="2">Testis</tissue>
    </source>
</reference>
<accession>A0A498MNS4</accession>
<feature type="transmembrane region" description="Helical" evidence="1">
    <location>
        <begin position="12"/>
        <end position="29"/>
    </location>
</feature>
<keyword evidence="3" id="KW-1185">Reference proteome</keyword>
<evidence type="ECO:0000256" key="1">
    <source>
        <dbReference type="SAM" id="Phobius"/>
    </source>
</evidence>
<keyword evidence="1" id="KW-0812">Transmembrane</keyword>
<dbReference type="EMBL" id="QBIY01012568">
    <property type="protein sequence ID" value="RXN23128.1"/>
    <property type="molecule type" value="Genomic_DNA"/>
</dbReference>
<keyword evidence="1" id="KW-0472">Membrane</keyword>
<protein>
    <submittedName>
        <fullName evidence="2">Uncharacterized protein</fullName>
    </submittedName>
</protein>
<organism evidence="2 3">
    <name type="scientific">Labeo rohita</name>
    <name type="common">Indian major carp</name>
    <name type="synonym">Cyprinus rohita</name>
    <dbReference type="NCBI Taxonomy" id="84645"/>
    <lineage>
        <taxon>Eukaryota</taxon>
        <taxon>Metazoa</taxon>
        <taxon>Chordata</taxon>
        <taxon>Craniata</taxon>
        <taxon>Vertebrata</taxon>
        <taxon>Euteleostomi</taxon>
        <taxon>Actinopterygii</taxon>
        <taxon>Neopterygii</taxon>
        <taxon>Teleostei</taxon>
        <taxon>Ostariophysi</taxon>
        <taxon>Cypriniformes</taxon>
        <taxon>Cyprinidae</taxon>
        <taxon>Labeoninae</taxon>
        <taxon>Labeonini</taxon>
        <taxon>Labeo</taxon>
    </lineage>
</organism>
<dbReference type="Proteomes" id="UP000290572">
    <property type="component" value="Unassembled WGS sequence"/>
</dbReference>
<gene>
    <name evidence="2" type="ORF">ROHU_006525</name>
</gene>
<proteinExistence type="predicted"/>
<keyword evidence="1" id="KW-1133">Transmembrane helix</keyword>